<dbReference type="Gene3D" id="3.40.50.1000">
    <property type="entry name" value="HAD superfamily/HAD-like"/>
    <property type="match status" value="1"/>
</dbReference>
<dbReference type="EMBL" id="JACIEA010000001">
    <property type="protein sequence ID" value="MBB3941917.1"/>
    <property type="molecule type" value="Genomic_DNA"/>
</dbReference>
<dbReference type="RefSeq" id="WP_183939101.1">
    <property type="nucleotide sequence ID" value="NZ_BAABBG010000001.1"/>
</dbReference>
<dbReference type="InterPro" id="IPR036412">
    <property type="entry name" value="HAD-like_sf"/>
</dbReference>
<dbReference type="PROSITE" id="PS51257">
    <property type="entry name" value="PROKAR_LIPOPROTEIN"/>
    <property type="match status" value="1"/>
</dbReference>
<keyword evidence="3" id="KW-0449">Lipoprotein</keyword>
<comment type="caution">
    <text evidence="3">The sequence shown here is derived from an EMBL/GenBank/DDBJ whole genome shotgun (WGS) entry which is preliminary data.</text>
</comment>
<keyword evidence="4" id="KW-1185">Reference proteome</keyword>
<dbReference type="PANTHER" id="PTHR31284:SF10">
    <property type="entry name" value="ACID PHOSPHATASE-LIKE PROTEIN"/>
    <property type="match status" value="1"/>
</dbReference>
<reference evidence="3 4" key="1">
    <citation type="submission" date="2020-08" db="EMBL/GenBank/DDBJ databases">
        <title>Genomic Encyclopedia of Type Strains, Phase IV (KMG-IV): sequencing the most valuable type-strain genomes for metagenomic binning, comparative biology and taxonomic classification.</title>
        <authorList>
            <person name="Goeker M."/>
        </authorList>
    </citation>
    <scope>NUCLEOTIDE SEQUENCE [LARGE SCALE GENOMIC DNA]</scope>
    <source>
        <strain evidence="3 4">DSM 29050</strain>
    </source>
</reference>
<dbReference type="PANTHER" id="PTHR31284">
    <property type="entry name" value="ACID PHOSPHATASE-LIKE PROTEIN"/>
    <property type="match status" value="1"/>
</dbReference>
<feature type="signal peptide" evidence="2">
    <location>
        <begin position="1"/>
        <end position="20"/>
    </location>
</feature>
<evidence type="ECO:0000313" key="3">
    <source>
        <dbReference type="EMBL" id="MBB3941917.1"/>
    </source>
</evidence>
<evidence type="ECO:0000256" key="2">
    <source>
        <dbReference type="SAM" id="SignalP"/>
    </source>
</evidence>
<dbReference type="Proteomes" id="UP000581447">
    <property type="component" value="Unassembled WGS sequence"/>
</dbReference>
<dbReference type="Pfam" id="PF03767">
    <property type="entry name" value="Acid_phosphat_B"/>
    <property type="match status" value="1"/>
</dbReference>
<feature type="chain" id="PRO_5032516094" evidence="2">
    <location>
        <begin position="21"/>
        <end position="303"/>
    </location>
</feature>
<dbReference type="InterPro" id="IPR006423">
    <property type="entry name" value="Lipo_e_P4"/>
</dbReference>
<name>A0A840AY12_9SPHN</name>
<sequence>MIRGLAASIAALTLALASCAAQGQQVAAPVLSKDALATQIGEKPTSASPPTGQQWLYGSAEGSIASAQLYKAMAQYVRAKALNRAIKSQTVLADGSTPDAPRFESCGSKPLAAVFDADETLLWNVGAMRYMAEQGKDFDPVIWNAWEKSGAGKALAMPGAIDALKIMRDAGVTIIANTNRTAANAKGTEDTLRMAGLGEFKHKDTLYLMGDDATGSSKDGRRAAIAAKYCVIALAGDQLGDFVQAFNAKGLSVADRRKLATNPAIADMWGNGWFLFSNPVYGPSIRGGYDEIFTADTKWEPAK</sequence>
<dbReference type="GO" id="GO:0009279">
    <property type="term" value="C:cell outer membrane"/>
    <property type="evidence" value="ECO:0007669"/>
    <property type="project" value="InterPro"/>
</dbReference>
<accession>A0A840AY12</accession>
<dbReference type="SFLD" id="SFLDG01125">
    <property type="entry name" value="C1.1:_Acid_Phosphatase_Like"/>
    <property type="match status" value="1"/>
</dbReference>
<dbReference type="AlphaFoldDB" id="A0A840AY12"/>
<keyword evidence="1 2" id="KW-0732">Signal</keyword>
<dbReference type="SFLD" id="SFLDS00003">
    <property type="entry name" value="Haloacid_Dehalogenase"/>
    <property type="match status" value="1"/>
</dbReference>
<gene>
    <name evidence="3" type="ORF">GGR91_000139</name>
</gene>
<dbReference type="SUPFAM" id="SSF56784">
    <property type="entry name" value="HAD-like"/>
    <property type="match status" value="1"/>
</dbReference>
<dbReference type="InterPro" id="IPR005519">
    <property type="entry name" value="Acid_phosphat_B-like"/>
</dbReference>
<organism evidence="3 4">
    <name type="scientific">Sphingorhabdus rigui</name>
    <dbReference type="NCBI Taxonomy" id="1282858"/>
    <lineage>
        <taxon>Bacteria</taxon>
        <taxon>Pseudomonadati</taxon>
        <taxon>Pseudomonadota</taxon>
        <taxon>Alphaproteobacteria</taxon>
        <taxon>Sphingomonadales</taxon>
        <taxon>Sphingomonadaceae</taxon>
        <taxon>Sphingorhabdus</taxon>
    </lineage>
</organism>
<protein>
    <submittedName>
        <fullName evidence="3">5'-nucleotidase (Lipoprotein e(P4) family)</fullName>
    </submittedName>
</protein>
<proteinExistence type="predicted"/>
<dbReference type="InterPro" id="IPR023214">
    <property type="entry name" value="HAD_sf"/>
</dbReference>
<evidence type="ECO:0000313" key="4">
    <source>
        <dbReference type="Proteomes" id="UP000581447"/>
    </source>
</evidence>
<evidence type="ECO:0000256" key="1">
    <source>
        <dbReference type="ARBA" id="ARBA00022729"/>
    </source>
</evidence>